<comment type="caution">
    <text evidence="5">The sequence shown here is derived from an EMBL/GenBank/DDBJ whole genome shotgun (WGS) entry which is preliminary data.</text>
</comment>
<dbReference type="PANTHER" id="PTHR45527:SF1">
    <property type="entry name" value="FATTY ACID SYNTHASE"/>
    <property type="match status" value="1"/>
</dbReference>
<keyword evidence="6" id="KW-1185">Reference proteome</keyword>
<dbReference type="Gene3D" id="3.30.559.10">
    <property type="entry name" value="Chloramphenicol acetyltransferase-like domain"/>
    <property type="match status" value="2"/>
</dbReference>
<dbReference type="InterPro" id="IPR023213">
    <property type="entry name" value="CAT-like_dom_sf"/>
</dbReference>
<feature type="non-terminal residue" evidence="5">
    <location>
        <position position="1992"/>
    </location>
</feature>
<dbReference type="Pfam" id="PF13193">
    <property type="entry name" value="AMP-binding_C"/>
    <property type="match status" value="1"/>
</dbReference>
<dbReference type="Gene3D" id="3.30.300.30">
    <property type="match status" value="2"/>
</dbReference>
<dbReference type="SMART" id="SM00823">
    <property type="entry name" value="PKS_PP"/>
    <property type="match status" value="2"/>
</dbReference>
<dbReference type="Pfam" id="PF00550">
    <property type="entry name" value="PP-binding"/>
    <property type="match status" value="2"/>
</dbReference>
<dbReference type="InterPro" id="IPR036736">
    <property type="entry name" value="ACP-like_sf"/>
</dbReference>
<feature type="non-terminal residue" evidence="5">
    <location>
        <position position="1"/>
    </location>
</feature>
<accession>A0ABU3PIV2</accession>
<gene>
    <name evidence="5" type="ORF">RQP53_24540</name>
</gene>
<dbReference type="InterPro" id="IPR009081">
    <property type="entry name" value="PP-bd_ACP"/>
</dbReference>
<dbReference type="InterPro" id="IPR020845">
    <property type="entry name" value="AMP-binding_CS"/>
</dbReference>
<dbReference type="InterPro" id="IPR010071">
    <property type="entry name" value="AA_adenyl_dom"/>
</dbReference>
<dbReference type="RefSeq" id="WP_315653360.1">
    <property type="nucleotide sequence ID" value="NZ_JAVXZY010000021.1"/>
</dbReference>
<dbReference type="InterPro" id="IPR025110">
    <property type="entry name" value="AMP-bd_C"/>
</dbReference>
<sequence length="1992" mass="216791">GSQKRLVAYVVAQQAGAGELDIGELRGRLARELPEYMVPSAFVQLEGWPLTANGKLDRRALPAPDEAAVVKREYEAPQGEVEEAIAAIWAELLKLQRVGRRDHFFELGGHSLLVIQMVDRLHRQGWVLQVQQVFIDGSLAALAASVQAAGGGLTEKLLRLPAGTARITPEMVPLIQADQAQLDALVAKLPGGAGNIELIYPLTALQQGLLFHSLLDTEGDPYLLRSILAFDTRARLDAFVAALGQVVARHDSLRSAVFWEGLAEPVQVVCRDVVVPVFEHEARPERDGDAAGGESAYLQIERLTDPRRQRLDLHRAPLLACHVMRDPATGEWLLAVLNHHLVSDHVSLEVMLDEIGKILAGRAQDLAEVQQFGTYVARAHGKAAQETEAAQRAHFSAQLGSIDTPTAPFGLLDTQRSNARVEQCSIALDPAQASRLRELARANGVTPAVLFHLAWAQVLALCTGQEEVVFGTVLSGRMRNEQGISEVVGMLLNTLPVRISLQDIGTAQAIRHVHQQLVELSRYEQTPLTLAQQCSGVAPGQPLFTSLLNYRHSAAAADTTGAVAERTPAGWDGVRSLHSEERSNYPLSASVTDNGSGFTLSLHTIEVEAARLGSYFICAVENLIKLLAEHPQAPISMARGLPEAERHQVLEAFNATTVDYAGNRDDATLHGLFEQQVALRPQAIALEYESQRLSYAELNLKANRLAHALIEAGVQPDDRVAICLERGPWQVVAQLAALKAGGAYVALDARYPQERLAFIVADSRPRLLLTERSLLDAVSQWGQGLPLLVIDDAAAFEHRPVQNPLVPGLRAHHMGCLIYTSGSTGLPKGVVIEHRSLLRLVHNSGYVQLSADDCIAHGASVSFDAATWEVWAPLTIGARLLALSHETMLEPQRLQQALLDGGVTVLFLTIGLFHQYVDQLQPAFRRLRYLLTGGDVIDAGMVRRLLDSDGRPQHFLACYGPTEATTYATVHEVTRIDEQQRSIPIGKPIDNTRIYILDARLEPLPIGVPGEIWIGGPGVARGYLDREELTAERFRADPFVGGDARMYKTGDLGKWLPEGTVEFLGRNDFQVKIRGFRVEPGEIEVRLKAFDCVREAVVVARQDDGNKRLVAYLIAATDAAVDIAALRAAMAGLLPDYMVPSAFVLLERFPLTGSGKIDRKALPAPDLAAVVLRDYVAPQGAMETACAEIWAELLKLERVGRDDHFFELGGHSLFAVQLNSRLRERLGVNVPLRVVFEHPVLADFASQLASAEPSTGSLHGDIPRADRGRPLPLSWAQQRLWFTDQLDHAASVMYNLPIALKLSGTLDEQRLRKTLAMVVARHESLRTTFVAIDGQASQRIAPADIGFTLAAYDLSGLCEGERETALNAHRRAEETTLFDLATGPLIRGRLLRLAPTEHLLIVTQHHIISDGWSIGVLVREVNAIYGALLADLPPALAQPSIQYPDYAQWQRERLSGAVLDQQLGYWRGQLGHAPALLTLPLDRPRPATQSFAAATLELRLTAELSEALRQLARRHGCTIFMVLLAGWSVMLSRLSSQRSVVIGSGIANREHRQTEDLIGFFVNTLCFHIDAEASHTVAELLAQVRRTALEAYAHQELPFDQVVEALNPARSLSHNAVFQTMLSMNETPTAAALELGDLTVETIAPALTSTSVDLSASLVDGGDAVFGTVIYARDLLDAATVARWSEYFVAILAGMAADDQRGLSSIDMLGANERAHLQGLMEASTRPLDDARLVHERFEALAELAPQRPAVQAGARTIGYEALNAMANRIAHRLIGMGIKTGDRVAICVERNPFMVAAVLGVLKAGAAFVPLDPSYPPDRLSWLLQDCAPVALLTETAVEDLLPALSLLRVLVLDDDAQLERQPGSNPGRAIGERDLAYVIYTSGSTGRPKGVMLEHRGLRNTIAALNEVYGFGPGSRLLQFVSFGFDVCVSELLMPLTSGGTVHLLAQQELLGERLAGHVRAQGITHLCMPVAALATVPLEADLGALQTLI</sequence>
<evidence type="ECO:0000256" key="3">
    <source>
        <dbReference type="ARBA" id="ARBA00022553"/>
    </source>
</evidence>
<dbReference type="PANTHER" id="PTHR45527">
    <property type="entry name" value="NONRIBOSOMAL PEPTIDE SYNTHETASE"/>
    <property type="match status" value="1"/>
</dbReference>
<dbReference type="InterPro" id="IPR006162">
    <property type="entry name" value="Ppantetheine_attach_site"/>
</dbReference>
<dbReference type="SUPFAM" id="SSF56801">
    <property type="entry name" value="Acetyl-CoA synthetase-like"/>
    <property type="match status" value="3"/>
</dbReference>
<dbReference type="PROSITE" id="PS50075">
    <property type="entry name" value="CARRIER"/>
    <property type="match status" value="2"/>
</dbReference>
<feature type="domain" description="Carrier" evidence="4">
    <location>
        <begin position="1177"/>
        <end position="1252"/>
    </location>
</feature>
<dbReference type="InterPro" id="IPR045851">
    <property type="entry name" value="AMP-bd_C_sf"/>
</dbReference>
<dbReference type="Pfam" id="PF00501">
    <property type="entry name" value="AMP-binding"/>
    <property type="match status" value="2"/>
</dbReference>
<evidence type="ECO:0000256" key="1">
    <source>
        <dbReference type="ARBA" id="ARBA00001957"/>
    </source>
</evidence>
<dbReference type="Pfam" id="PF00668">
    <property type="entry name" value="Condensation"/>
    <property type="match status" value="2"/>
</dbReference>
<keyword evidence="2" id="KW-0596">Phosphopantetheine</keyword>
<dbReference type="SUPFAM" id="SSF52777">
    <property type="entry name" value="CoA-dependent acyltransferases"/>
    <property type="match status" value="4"/>
</dbReference>
<comment type="cofactor">
    <cofactor evidence="1">
        <name>pantetheine 4'-phosphate</name>
        <dbReference type="ChEBI" id="CHEBI:47942"/>
    </cofactor>
</comment>
<evidence type="ECO:0000313" key="5">
    <source>
        <dbReference type="EMBL" id="MDT9002463.1"/>
    </source>
</evidence>
<dbReference type="PROSITE" id="PS00455">
    <property type="entry name" value="AMP_BINDING"/>
    <property type="match status" value="2"/>
</dbReference>
<keyword evidence="3" id="KW-0597">Phosphoprotein</keyword>
<dbReference type="Proteomes" id="UP001246372">
    <property type="component" value="Unassembled WGS sequence"/>
</dbReference>
<reference evidence="5" key="1">
    <citation type="submission" date="2023-09" db="EMBL/GenBank/DDBJ databases">
        <title>Paucibacter sp. APW11 Genome sequencing and assembly.</title>
        <authorList>
            <person name="Kim I."/>
        </authorList>
    </citation>
    <scope>NUCLEOTIDE SEQUENCE</scope>
    <source>
        <strain evidence="5">APW11</strain>
    </source>
</reference>
<dbReference type="Gene3D" id="3.30.559.30">
    <property type="entry name" value="Nonribosomal peptide synthetase, condensation domain"/>
    <property type="match status" value="2"/>
</dbReference>
<dbReference type="InterPro" id="IPR000873">
    <property type="entry name" value="AMP-dep_synth/lig_dom"/>
</dbReference>
<dbReference type="Gene3D" id="1.10.1200.10">
    <property type="entry name" value="ACP-like"/>
    <property type="match status" value="2"/>
</dbReference>
<dbReference type="EMBL" id="JAVXZY010000021">
    <property type="protein sequence ID" value="MDT9002463.1"/>
    <property type="molecule type" value="Genomic_DNA"/>
</dbReference>
<dbReference type="Gene3D" id="2.30.38.10">
    <property type="entry name" value="Luciferase, Domain 3"/>
    <property type="match status" value="1"/>
</dbReference>
<dbReference type="NCBIfam" id="TIGR01733">
    <property type="entry name" value="AA-adenyl-dom"/>
    <property type="match status" value="1"/>
</dbReference>
<dbReference type="SUPFAM" id="SSF47336">
    <property type="entry name" value="ACP-like"/>
    <property type="match status" value="2"/>
</dbReference>
<dbReference type="CDD" id="cd19544">
    <property type="entry name" value="E-C_NRPS"/>
    <property type="match status" value="1"/>
</dbReference>
<dbReference type="CDD" id="cd19531">
    <property type="entry name" value="LCL_NRPS-like"/>
    <property type="match status" value="1"/>
</dbReference>
<dbReference type="PROSITE" id="PS00012">
    <property type="entry name" value="PHOSPHOPANTETHEINE"/>
    <property type="match status" value="1"/>
</dbReference>
<dbReference type="Gene3D" id="3.40.50.980">
    <property type="match status" value="4"/>
</dbReference>
<protein>
    <submittedName>
        <fullName evidence="5">Amino acid adenylation domain-containing protein</fullName>
    </submittedName>
</protein>
<name>A0ABU3PIV2_9BURK</name>
<evidence type="ECO:0000256" key="2">
    <source>
        <dbReference type="ARBA" id="ARBA00022450"/>
    </source>
</evidence>
<dbReference type="InterPro" id="IPR020806">
    <property type="entry name" value="PKS_PP-bd"/>
</dbReference>
<proteinExistence type="predicted"/>
<evidence type="ECO:0000259" key="4">
    <source>
        <dbReference type="PROSITE" id="PS50075"/>
    </source>
</evidence>
<dbReference type="CDD" id="cd12117">
    <property type="entry name" value="A_NRPS_Srf_like"/>
    <property type="match status" value="1"/>
</dbReference>
<evidence type="ECO:0000313" key="6">
    <source>
        <dbReference type="Proteomes" id="UP001246372"/>
    </source>
</evidence>
<organism evidence="5 6">
    <name type="scientific">Roseateles aquae</name>
    <dbReference type="NCBI Taxonomy" id="3077235"/>
    <lineage>
        <taxon>Bacteria</taxon>
        <taxon>Pseudomonadati</taxon>
        <taxon>Pseudomonadota</taxon>
        <taxon>Betaproteobacteria</taxon>
        <taxon>Burkholderiales</taxon>
        <taxon>Sphaerotilaceae</taxon>
        <taxon>Roseateles</taxon>
    </lineage>
</organism>
<dbReference type="InterPro" id="IPR001242">
    <property type="entry name" value="Condensation_dom"/>
</dbReference>
<feature type="domain" description="Carrier" evidence="4">
    <location>
        <begin position="76"/>
        <end position="150"/>
    </location>
</feature>